<evidence type="ECO:0000256" key="2">
    <source>
        <dbReference type="ARBA" id="ARBA00022695"/>
    </source>
</evidence>
<evidence type="ECO:0000313" key="9">
    <source>
        <dbReference type="Proteomes" id="UP000225706"/>
    </source>
</evidence>
<keyword evidence="2" id="KW-0548">Nucleotidyltransferase</keyword>
<dbReference type="SUPFAM" id="SSF56672">
    <property type="entry name" value="DNA/RNA polymerases"/>
    <property type="match status" value="1"/>
</dbReference>
<keyword evidence="3" id="KW-0540">Nuclease</keyword>
<evidence type="ECO:0000256" key="1">
    <source>
        <dbReference type="ARBA" id="ARBA00022679"/>
    </source>
</evidence>
<dbReference type="Gene3D" id="3.10.20.370">
    <property type="match status" value="1"/>
</dbReference>
<dbReference type="EMBL" id="LSMT01000535">
    <property type="protein sequence ID" value="PFX16583.1"/>
    <property type="molecule type" value="Genomic_DNA"/>
</dbReference>
<dbReference type="OrthoDB" id="5982250at2759"/>
<proteinExistence type="predicted"/>
<dbReference type="Pfam" id="PF17917">
    <property type="entry name" value="RT_RNaseH"/>
    <property type="match status" value="1"/>
</dbReference>
<dbReference type="GO" id="GO:0016787">
    <property type="term" value="F:hydrolase activity"/>
    <property type="evidence" value="ECO:0007669"/>
    <property type="project" value="UniProtKB-KW"/>
</dbReference>
<dbReference type="GO" id="GO:0004519">
    <property type="term" value="F:endonuclease activity"/>
    <property type="evidence" value="ECO:0007669"/>
    <property type="project" value="UniProtKB-KW"/>
</dbReference>
<accession>A0A2B4RIF3</accession>
<sequence length="554" mass="62882">MYTSPLSDIACKHELSFHLNADDTQLYVTFEMSSLNDMELSKCKLEACVREIDTWMLLNRLKLNKDKTEPLVISSRNGLARPALSLNHVCDERVLASSRASNIGVLFDESLNMAPQVTAICKSAFYHLRKINIIHRYLTADAAQLLVHALVTSKLDYCDSLLYGLPKSGIRICRIVRRVDRTSKFPVNCISVSCIMAEGNSRTPGPLLLDANAAENWRKFFMQFEIFLVAKGMDNKADKLKVNLLLHCAGPEAIEEYSHFVFTGEEDKDCYQDVCRKFEQLCQGAKNVIYERLVFNQRNQREGEKIDNFVSELKRLSLTYEFGDLRDSLIRDRIVGGVLSDELRGELLKKPDLTLQTAHDYCRIFEAAENQKYKFNTATDYRVQETGPPALRPIREDEAIKETVLSVDASSTGLGAVIRQKGEPVAFSSKTLTPSEKMYANIDRELLAILWRVQKFHTCVYGRKVIVETDHKPLESIFRKPLNEAPPRLQIMFLKLTKYDLVVHYVPGKQQVISDCLSRAPLSETKALSEPEDVIGVNLVEELGLESSTLKRIK</sequence>
<dbReference type="PANTHER" id="PTHR37984:SF8">
    <property type="entry name" value="CCHC-TYPE DOMAIN-CONTAINING PROTEIN"/>
    <property type="match status" value="1"/>
</dbReference>
<dbReference type="PANTHER" id="PTHR37984">
    <property type="entry name" value="PROTEIN CBG26694"/>
    <property type="match status" value="1"/>
</dbReference>
<dbReference type="InterPro" id="IPR041373">
    <property type="entry name" value="RT_RNaseH"/>
</dbReference>
<dbReference type="GO" id="GO:0003964">
    <property type="term" value="F:RNA-directed DNA polymerase activity"/>
    <property type="evidence" value="ECO:0007669"/>
    <property type="project" value="UniProtKB-KW"/>
</dbReference>
<dbReference type="InterPro" id="IPR043502">
    <property type="entry name" value="DNA/RNA_pol_sf"/>
</dbReference>
<feature type="domain" description="Reverse transcriptase RNase H-like" evidence="7">
    <location>
        <begin position="401"/>
        <end position="499"/>
    </location>
</feature>
<keyword evidence="9" id="KW-1185">Reference proteome</keyword>
<evidence type="ECO:0000256" key="3">
    <source>
        <dbReference type="ARBA" id="ARBA00022722"/>
    </source>
</evidence>
<keyword evidence="6" id="KW-0695">RNA-directed DNA polymerase</keyword>
<name>A0A2B4RIF3_STYPI</name>
<evidence type="ECO:0000256" key="6">
    <source>
        <dbReference type="ARBA" id="ARBA00022918"/>
    </source>
</evidence>
<dbReference type="CDD" id="cd09274">
    <property type="entry name" value="RNase_HI_RT_Ty3"/>
    <property type="match status" value="1"/>
</dbReference>
<dbReference type="AlphaFoldDB" id="A0A2B4RIF3"/>
<keyword evidence="5" id="KW-0378">Hydrolase</keyword>
<evidence type="ECO:0000256" key="5">
    <source>
        <dbReference type="ARBA" id="ARBA00022801"/>
    </source>
</evidence>
<comment type="caution">
    <text evidence="8">The sequence shown here is derived from an EMBL/GenBank/DDBJ whole genome shotgun (WGS) entry which is preliminary data.</text>
</comment>
<evidence type="ECO:0000313" key="8">
    <source>
        <dbReference type="EMBL" id="PFX16583.1"/>
    </source>
</evidence>
<organism evidence="8 9">
    <name type="scientific">Stylophora pistillata</name>
    <name type="common">Smooth cauliflower coral</name>
    <dbReference type="NCBI Taxonomy" id="50429"/>
    <lineage>
        <taxon>Eukaryota</taxon>
        <taxon>Metazoa</taxon>
        <taxon>Cnidaria</taxon>
        <taxon>Anthozoa</taxon>
        <taxon>Hexacorallia</taxon>
        <taxon>Scleractinia</taxon>
        <taxon>Astrocoeniina</taxon>
        <taxon>Pocilloporidae</taxon>
        <taxon>Stylophora</taxon>
    </lineage>
</organism>
<dbReference type="Proteomes" id="UP000225706">
    <property type="component" value="Unassembled WGS sequence"/>
</dbReference>
<keyword evidence="4" id="KW-0255">Endonuclease</keyword>
<evidence type="ECO:0000259" key="7">
    <source>
        <dbReference type="Pfam" id="PF17917"/>
    </source>
</evidence>
<gene>
    <name evidence="8" type="primary">pol</name>
    <name evidence="8" type="ORF">AWC38_SpisGene19137</name>
</gene>
<dbReference type="InterPro" id="IPR050951">
    <property type="entry name" value="Retrovirus_Pol_polyprotein"/>
</dbReference>
<evidence type="ECO:0000256" key="4">
    <source>
        <dbReference type="ARBA" id="ARBA00022759"/>
    </source>
</evidence>
<reference evidence="9" key="1">
    <citation type="journal article" date="2017" name="bioRxiv">
        <title>Comparative analysis of the genomes of Stylophora pistillata and Acropora digitifera provides evidence for extensive differences between species of corals.</title>
        <authorList>
            <person name="Voolstra C.R."/>
            <person name="Li Y."/>
            <person name="Liew Y.J."/>
            <person name="Baumgarten S."/>
            <person name="Zoccola D."/>
            <person name="Flot J.-F."/>
            <person name="Tambutte S."/>
            <person name="Allemand D."/>
            <person name="Aranda M."/>
        </authorList>
    </citation>
    <scope>NUCLEOTIDE SEQUENCE [LARGE SCALE GENOMIC DNA]</scope>
</reference>
<dbReference type="FunFam" id="3.10.20.370:FF:000001">
    <property type="entry name" value="Retrovirus-related Pol polyprotein from transposon 17.6-like protein"/>
    <property type="match status" value="1"/>
</dbReference>
<keyword evidence="1" id="KW-0808">Transferase</keyword>
<protein>
    <submittedName>
        <fullName evidence="8">Retrovirus-related Pol polyprotein</fullName>
    </submittedName>
</protein>